<name>A0A081DAQ8_NONUL</name>
<evidence type="ECO:0000313" key="1">
    <source>
        <dbReference type="EMBL" id="GAK76004.1"/>
    </source>
</evidence>
<dbReference type="Proteomes" id="UP000028980">
    <property type="component" value="Unassembled WGS sequence"/>
</dbReference>
<organism evidence="1 2">
    <name type="scientific">Nonlabens ulvanivorans</name>
    <name type="common">Persicivirga ulvanivorans</name>
    <dbReference type="NCBI Taxonomy" id="906888"/>
    <lineage>
        <taxon>Bacteria</taxon>
        <taxon>Pseudomonadati</taxon>
        <taxon>Bacteroidota</taxon>
        <taxon>Flavobacteriia</taxon>
        <taxon>Flavobacteriales</taxon>
        <taxon>Flavobacteriaceae</taxon>
        <taxon>Nonlabens</taxon>
    </lineage>
</organism>
<dbReference type="EMBL" id="BBLG01000003">
    <property type="protein sequence ID" value="GAK76004.1"/>
    <property type="molecule type" value="Genomic_DNA"/>
</dbReference>
<dbReference type="AlphaFoldDB" id="A0A081DAQ8"/>
<reference evidence="1 2" key="1">
    <citation type="journal article" date="2014" name="Genome Announc.">
        <title>Draft Genome Sequences of Marine Flavobacterium Nonlabens Strains NR17, NR24, NR27, NR32, NR33, and Ara13.</title>
        <authorList>
            <person name="Nakanishi M."/>
            <person name="Meirelles P."/>
            <person name="Suzuki R."/>
            <person name="Takatani N."/>
            <person name="Mino S."/>
            <person name="Suda W."/>
            <person name="Oshima K."/>
            <person name="Hattori M."/>
            <person name="Ohkuma M."/>
            <person name="Hosokawa M."/>
            <person name="Miyashita K."/>
            <person name="Thompson F.L."/>
            <person name="Niwa A."/>
            <person name="Sawabe T."/>
            <person name="Sawabe T."/>
        </authorList>
    </citation>
    <scope>NUCLEOTIDE SEQUENCE [LARGE SCALE GENOMIC DNA]</scope>
    <source>
        <strain evidence="2">JCM19296</strain>
    </source>
</reference>
<evidence type="ECO:0000313" key="2">
    <source>
        <dbReference type="Proteomes" id="UP000028980"/>
    </source>
</evidence>
<proteinExistence type="predicted"/>
<protein>
    <submittedName>
        <fullName evidence="1">Uncharacterized protein</fullName>
    </submittedName>
</protein>
<comment type="caution">
    <text evidence="1">The sequence shown here is derived from an EMBL/GenBank/DDBJ whole genome shotgun (WGS) entry which is preliminary data.</text>
</comment>
<accession>A0A081DAQ8</accession>
<sequence length="44" mass="5128">MYAASYFLWEIKLKPLSILYLKRPEQSGLFYECIGKLSAVSTRI</sequence>
<gene>
    <name evidence="1" type="ORF">JCM19296_1601</name>
</gene>